<evidence type="ECO:0000256" key="8">
    <source>
        <dbReference type="SAM" id="Phobius"/>
    </source>
</evidence>
<evidence type="ECO:0000256" key="2">
    <source>
        <dbReference type="ARBA" id="ARBA00022475"/>
    </source>
</evidence>
<dbReference type="GO" id="GO:0016740">
    <property type="term" value="F:transferase activity"/>
    <property type="evidence" value="ECO:0007669"/>
    <property type="project" value="UniProtKB-KW"/>
</dbReference>
<keyword evidence="2" id="KW-1003">Cell membrane</keyword>
<dbReference type="Proteomes" id="UP001595692">
    <property type="component" value="Unassembled WGS sequence"/>
</dbReference>
<organism evidence="11 12">
    <name type="scientific">Pseudaeromonas sharmana</name>
    <dbReference type="NCBI Taxonomy" id="328412"/>
    <lineage>
        <taxon>Bacteria</taxon>
        <taxon>Pseudomonadati</taxon>
        <taxon>Pseudomonadota</taxon>
        <taxon>Gammaproteobacteria</taxon>
        <taxon>Aeromonadales</taxon>
        <taxon>Aeromonadaceae</taxon>
        <taxon>Pseudaeromonas</taxon>
    </lineage>
</organism>
<dbReference type="Gene3D" id="3.40.720.10">
    <property type="entry name" value="Alkaline Phosphatase, subunit A"/>
    <property type="match status" value="1"/>
</dbReference>
<reference evidence="12" key="1">
    <citation type="journal article" date="2019" name="Int. J. Syst. Evol. Microbiol.">
        <title>The Global Catalogue of Microorganisms (GCM) 10K type strain sequencing project: providing services to taxonomists for standard genome sequencing and annotation.</title>
        <authorList>
            <consortium name="The Broad Institute Genomics Platform"/>
            <consortium name="The Broad Institute Genome Sequencing Center for Infectious Disease"/>
            <person name="Wu L."/>
            <person name="Ma J."/>
        </authorList>
    </citation>
    <scope>NUCLEOTIDE SEQUENCE [LARGE SCALE GENOMIC DNA]</scope>
    <source>
        <strain evidence="12">CCUG 54939</strain>
    </source>
</reference>
<dbReference type="InterPro" id="IPR000917">
    <property type="entry name" value="Sulfatase_N"/>
</dbReference>
<comment type="subcellular location">
    <subcellularLocation>
        <location evidence="1">Cell inner membrane</location>
        <topology evidence="1">Multi-pass membrane protein</topology>
    </subcellularLocation>
</comment>
<keyword evidence="5 8" id="KW-0812">Transmembrane</keyword>
<dbReference type="CDD" id="cd16017">
    <property type="entry name" value="LptA"/>
    <property type="match status" value="1"/>
</dbReference>
<dbReference type="SUPFAM" id="SSF53649">
    <property type="entry name" value="Alkaline phosphatase-like"/>
    <property type="match status" value="1"/>
</dbReference>
<dbReference type="Pfam" id="PF00884">
    <property type="entry name" value="Sulfatase"/>
    <property type="match status" value="1"/>
</dbReference>
<keyword evidence="12" id="KW-1185">Reference proteome</keyword>
<feature type="domain" description="Phosphoethanolamine transferase N-terminal" evidence="10">
    <location>
        <begin position="56"/>
        <end position="203"/>
    </location>
</feature>
<keyword evidence="6 8" id="KW-1133">Transmembrane helix</keyword>
<evidence type="ECO:0000259" key="9">
    <source>
        <dbReference type="Pfam" id="PF00884"/>
    </source>
</evidence>
<feature type="transmembrane region" description="Helical" evidence="8">
    <location>
        <begin position="116"/>
        <end position="136"/>
    </location>
</feature>
<dbReference type="InterPro" id="IPR012549">
    <property type="entry name" value="EptA-like_N"/>
</dbReference>
<dbReference type="InterPro" id="IPR017850">
    <property type="entry name" value="Alkaline_phosphatase_core_sf"/>
</dbReference>
<evidence type="ECO:0000313" key="12">
    <source>
        <dbReference type="Proteomes" id="UP001595692"/>
    </source>
</evidence>
<name>A0ABV8CMS4_9GAMM</name>
<feature type="transmembrane region" description="Helical" evidence="8">
    <location>
        <begin position="74"/>
        <end position="96"/>
    </location>
</feature>
<dbReference type="InterPro" id="IPR058130">
    <property type="entry name" value="PEA_transf_C"/>
</dbReference>
<proteinExistence type="predicted"/>
<evidence type="ECO:0000256" key="5">
    <source>
        <dbReference type="ARBA" id="ARBA00022692"/>
    </source>
</evidence>
<keyword evidence="3" id="KW-0997">Cell inner membrane</keyword>
<evidence type="ECO:0000256" key="3">
    <source>
        <dbReference type="ARBA" id="ARBA00022519"/>
    </source>
</evidence>
<feature type="transmembrane region" description="Helical" evidence="8">
    <location>
        <begin position="44"/>
        <end position="67"/>
    </location>
</feature>
<feature type="domain" description="Sulfatase N-terminal" evidence="9">
    <location>
        <begin position="232"/>
        <end position="517"/>
    </location>
</feature>
<evidence type="ECO:0000256" key="7">
    <source>
        <dbReference type="ARBA" id="ARBA00023136"/>
    </source>
</evidence>
<keyword evidence="7 8" id="KW-0472">Membrane</keyword>
<dbReference type="RefSeq" id="WP_377151860.1">
    <property type="nucleotide sequence ID" value="NZ_JBHSAF010000007.1"/>
</dbReference>
<dbReference type="PANTHER" id="PTHR30443:SF0">
    <property type="entry name" value="PHOSPHOETHANOLAMINE TRANSFERASE EPTA"/>
    <property type="match status" value="1"/>
</dbReference>
<protein>
    <submittedName>
        <fullName evidence="11">Phosphoethanolamine transferase</fullName>
        <ecNumber evidence="11">2.7.-.-</ecNumber>
    </submittedName>
</protein>
<evidence type="ECO:0000313" key="11">
    <source>
        <dbReference type="EMBL" id="MFC3913492.1"/>
    </source>
</evidence>
<evidence type="ECO:0000256" key="4">
    <source>
        <dbReference type="ARBA" id="ARBA00022679"/>
    </source>
</evidence>
<dbReference type="EMBL" id="JBHSAF010000007">
    <property type="protein sequence ID" value="MFC3913492.1"/>
    <property type="molecule type" value="Genomic_DNA"/>
</dbReference>
<dbReference type="EC" id="2.7.-.-" evidence="11"/>
<accession>A0ABV8CMS4</accession>
<dbReference type="InterPro" id="IPR040423">
    <property type="entry name" value="PEA_transferase"/>
</dbReference>
<keyword evidence="4 11" id="KW-0808">Transferase</keyword>
<gene>
    <name evidence="11" type="ORF">ACFOSS_08445</name>
</gene>
<evidence type="ECO:0000259" key="10">
    <source>
        <dbReference type="Pfam" id="PF08019"/>
    </source>
</evidence>
<comment type="caution">
    <text evidence="11">The sequence shown here is derived from an EMBL/GenBank/DDBJ whole genome shotgun (WGS) entry which is preliminary data.</text>
</comment>
<sequence length="535" mass="60182">MSFRPAIGALRLVLLVSLFFVLSGNQSFWHQVMSFFTSDGQRHWPMLGSMLLVTTTLLTLLLSLFAWPRLLKPVLILLLLLHAGAAYFMNSYGIYIDRDMVQNVFETNPAEAFELFNLKLLAYLLGLGVLPALLVWRTEIRYARLPRALLQRFGVLLLSLGVIGANAAAFFDDYASWGREQKETRRLFTPLNVLYATGDYINRSWLRKPTVLEPVGLDAKRQATKADKPLLLVVVVGETARAANFGLDGYNRDTTPQLRQLDVINFPQASSCGTATATSVPCMFSPMSREEYKSSQHKESLLDVVQRAGVPVLWRDNNSGCKGACDRVPYEDLSNAKDAQLCQGNECFDEILLQGLAARLQHQPGNLLLVLHQKGSHGPAYYLRYPPAFEQFKPVCRTNKLQECDRQSIINAYDNTLLYTDHFLASTIRLLQQQSGYRTALWYMSDHGESLGENNLYLHGAPYAFAPQTQTHIPMLQWISPQFAASTGLNVDCLRQQAQQPVSHDNLFHSVLGILDIQTQAYQPSLDLFRRCRGG</sequence>
<dbReference type="PANTHER" id="PTHR30443">
    <property type="entry name" value="INNER MEMBRANE PROTEIN"/>
    <property type="match status" value="1"/>
</dbReference>
<dbReference type="Pfam" id="PF08019">
    <property type="entry name" value="EptA_B_N"/>
    <property type="match status" value="1"/>
</dbReference>
<dbReference type="NCBIfam" id="NF028537">
    <property type="entry name" value="P_eth_NH2_trans"/>
    <property type="match status" value="1"/>
</dbReference>
<feature type="transmembrane region" description="Helical" evidence="8">
    <location>
        <begin position="148"/>
        <end position="171"/>
    </location>
</feature>
<evidence type="ECO:0000256" key="1">
    <source>
        <dbReference type="ARBA" id="ARBA00004429"/>
    </source>
</evidence>
<evidence type="ECO:0000256" key="6">
    <source>
        <dbReference type="ARBA" id="ARBA00022989"/>
    </source>
</evidence>